<proteinExistence type="predicted"/>
<organism evidence="1">
    <name type="scientific">hydrocarbon metagenome</name>
    <dbReference type="NCBI Taxonomy" id="938273"/>
    <lineage>
        <taxon>unclassified sequences</taxon>
        <taxon>metagenomes</taxon>
        <taxon>ecological metagenomes</taxon>
    </lineage>
</organism>
<accession>A0A0W8F8G9</accession>
<evidence type="ECO:0000313" key="1">
    <source>
        <dbReference type="EMBL" id="KUG17157.1"/>
    </source>
</evidence>
<gene>
    <name evidence="1" type="ORF">ASZ90_013160</name>
</gene>
<name>A0A0W8F8G9_9ZZZZ</name>
<reference evidence="1" key="1">
    <citation type="journal article" date="2015" name="Proc. Natl. Acad. Sci. U.S.A.">
        <title>Networks of energetic and metabolic interactions define dynamics in microbial communities.</title>
        <authorList>
            <person name="Embree M."/>
            <person name="Liu J.K."/>
            <person name="Al-Bassam M.M."/>
            <person name="Zengler K."/>
        </authorList>
    </citation>
    <scope>NUCLEOTIDE SEQUENCE</scope>
</reference>
<sequence length="152" mass="17244">MIHDWDSHYWMAKLPSGKWISAANHSSFEPIFQTATKIRIEPLSSLSAQAVLEAEVPDGYTAFLRTDRVEIVMKGPDADNTPKLIYVMALERGYWPDPGRVALSTVPLRDGFRAELQIFPDGHGEVDFSSSGYFISEVKNTIKYDLYRFIKV</sequence>
<protein>
    <submittedName>
        <fullName evidence="1">Uncharacterized protein</fullName>
    </submittedName>
</protein>
<comment type="caution">
    <text evidence="1">The sequence shown here is derived from an EMBL/GenBank/DDBJ whole genome shotgun (WGS) entry which is preliminary data.</text>
</comment>
<dbReference type="AlphaFoldDB" id="A0A0W8F8G9"/>
<dbReference type="EMBL" id="LNQE01001460">
    <property type="protein sequence ID" value="KUG17157.1"/>
    <property type="molecule type" value="Genomic_DNA"/>
</dbReference>